<sequence length="126" mass="14574">MHTTKFPLVLVRYSYMEGRPKGGSQFTLFLEAKIKKDIPSASAKQLRGKLQFHMQCGEQVSEAHLRMFPRLLSFDSELLDPAYPEEHQSHWSGISQAAVKESKISFFVPCLRLRWRWICFADVISV</sequence>
<dbReference type="STRING" id="47427.A0A2H3CU52"/>
<reference evidence="2" key="1">
    <citation type="journal article" date="2017" name="Nat. Ecol. Evol.">
        <title>Genome expansion and lineage-specific genetic innovations in the forest pathogenic fungi Armillaria.</title>
        <authorList>
            <person name="Sipos G."/>
            <person name="Prasanna A.N."/>
            <person name="Walter M.C."/>
            <person name="O'Connor E."/>
            <person name="Balint B."/>
            <person name="Krizsan K."/>
            <person name="Kiss B."/>
            <person name="Hess J."/>
            <person name="Varga T."/>
            <person name="Slot J."/>
            <person name="Riley R."/>
            <person name="Boka B."/>
            <person name="Rigling D."/>
            <person name="Barry K."/>
            <person name="Lee J."/>
            <person name="Mihaltcheva S."/>
            <person name="LaButti K."/>
            <person name="Lipzen A."/>
            <person name="Waldron R."/>
            <person name="Moloney N.M."/>
            <person name="Sperisen C."/>
            <person name="Kredics L."/>
            <person name="Vagvoelgyi C."/>
            <person name="Patrignani A."/>
            <person name="Fitzpatrick D."/>
            <person name="Nagy I."/>
            <person name="Doyle S."/>
            <person name="Anderson J.B."/>
            <person name="Grigoriev I.V."/>
            <person name="Gueldener U."/>
            <person name="Muensterkoetter M."/>
            <person name="Nagy L.G."/>
        </authorList>
    </citation>
    <scope>NUCLEOTIDE SEQUENCE [LARGE SCALE GENOMIC DNA]</scope>
    <source>
        <strain evidence="2">Ar21-2</strain>
    </source>
</reference>
<proteinExistence type="predicted"/>
<dbReference type="AlphaFoldDB" id="A0A2H3CU52"/>
<protein>
    <submittedName>
        <fullName evidence="1">Uncharacterized protein</fullName>
    </submittedName>
</protein>
<dbReference type="Proteomes" id="UP000217790">
    <property type="component" value="Unassembled WGS sequence"/>
</dbReference>
<accession>A0A2H3CU52</accession>
<gene>
    <name evidence="1" type="ORF">ARMGADRAFT_1017247</name>
</gene>
<dbReference type="OrthoDB" id="437457at2759"/>
<evidence type="ECO:0000313" key="1">
    <source>
        <dbReference type="EMBL" id="PBK86545.1"/>
    </source>
</evidence>
<keyword evidence="2" id="KW-1185">Reference proteome</keyword>
<name>A0A2H3CU52_ARMGA</name>
<organism evidence="1 2">
    <name type="scientific">Armillaria gallica</name>
    <name type="common">Bulbous honey fungus</name>
    <name type="synonym">Armillaria bulbosa</name>
    <dbReference type="NCBI Taxonomy" id="47427"/>
    <lineage>
        <taxon>Eukaryota</taxon>
        <taxon>Fungi</taxon>
        <taxon>Dikarya</taxon>
        <taxon>Basidiomycota</taxon>
        <taxon>Agaricomycotina</taxon>
        <taxon>Agaricomycetes</taxon>
        <taxon>Agaricomycetidae</taxon>
        <taxon>Agaricales</taxon>
        <taxon>Marasmiineae</taxon>
        <taxon>Physalacriaceae</taxon>
        <taxon>Armillaria</taxon>
    </lineage>
</organism>
<dbReference type="EMBL" id="KZ293683">
    <property type="protein sequence ID" value="PBK86545.1"/>
    <property type="molecule type" value="Genomic_DNA"/>
</dbReference>
<evidence type="ECO:0000313" key="2">
    <source>
        <dbReference type="Proteomes" id="UP000217790"/>
    </source>
</evidence>
<dbReference type="InParanoid" id="A0A2H3CU52"/>